<evidence type="ECO:0000256" key="1">
    <source>
        <dbReference type="SAM" id="MobiDB-lite"/>
    </source>
</evidence>
<protein>
    <submittedName>
        <fullName evidence="2">Uncharacterized protein</fullName>
    </submittedName>
</protein>
<reference evidence="2" key="1">
    <citation type="journal article" date="2022" name="bioRxiv">
        <title>Sequencing and chromosome-scale assembly of the giantPleurodeles waltlgenome.</title>
        <authorList>
            <person name="Brown T."/>
            <person name="Elewa A."/>
            <person name="Iarovenko S."/>
            <person name="Subramanian E."/>
            <person name="Araus A.J."/>
            <person name="Petzold A."/>
            <person name="Susuki M."/>
            <person name="Suzuki K.-i.T."/>
            <person name="Hayashi T."/>
            <person name="Toyoda A."/>
            <person name="Oliveira C."/>
            <person name="Osipova E."/>
            <person name="Leigh N.D."/>
            <person name="Simon A."/>
            <person name="Yun M.H."/>
        </authorList>
    </citation>
    <scope>NUCLEOTIDE SEQUENCE</scope>
    <source>
        <strain evidence="2">20211129_DDA</strain>
        <tissue evidence="2">Liver</tissue>
    </source>
</reference>
<organism evidence="2 3">
    <name type="scientific">Pleurodeles waltl</name>
    <name type="common">Iberian ribbed newt</name>
    <dbReference type="NCBI Taxonomy" id="8319"/>
    <lineage>
        <taxon>Eukaryota</taxon>
        <taxon>Metazoa</taxon>
        <taxon>Chordata</taxon>
        <taxon>Craniata</taxon>
        <taxon>Vertebrata</taxon>
        <taxon>Euteleostomi</taxon>
        <taxon>Amphibia</taxon>
        <taxon>Batrachia</taxon>
        <taxon>Caudata</taxon>
        <taxon>Salamandroidea</taxon>
        <taxon>Salamandridae</taxon>
        <taxon>Pleurodelinae</taxon>
        <taxon>Pleurodeles</taxon>
    </lineage>
</organism>
<accession>A0AAV7NRP2</accession>
<dbReference type="EMBL" id="JANPWB010000012">
    <property type="protein sequence ID" value="KAJ1117048.1"/>
    <property type="molecule type" value="Genomic_DNA"/>
</dbReference>
<keyword evidence="3" id="KW-1185">Reference proteome</keyword>
<evidence type="ECO:0000313" key="3">
    <source>
        <dbReference type="Proteomes" id="UP001066276"/>
    </source>
</evidence>
<dbReference type="Proteomes" id="UP001066276">
    <property type="component" value="Chromosome 8"/>
</dbReference>
<sequence length="218" mass="23387">MPLALVIVAVYQGRALARRADKWKEARSLAEGRHLRVNAVVLADEPLSPHRKINQALRATLKLITQQLERIAKHQGCVTAQDPVTGREIPPNHAFLDWPAEAVSPSKAHIEDPSAMSGDTGRTPPKEAPFSPPVPASPGAGINVGVSGAVFNHPIPQNPQAAETSRGSGAALKTKWHAEEQIGHQYVHDSFETERLSRVKRGTLTVVRTAGSLAARAG</sequence>
<proteinExistence type="predicted"/>
<evidence type="ECO:0000313" key="2">
    <source>
        <dbReference type="EMBL" id="KAJ1117048.1"/>
    </source>
</evidence>
<gene>
    <name evidence="2" type="ORF">NDU88_005248</name>
</gene>
<dbReference type="AlphaFoldDB" id="A0AAV7NRP2"/>
<comment type="caution">
    <text evidence="2">The sequence shown here is derived from an EMBL/GenBank/DDBJ whole genome shotgun (WGS) entry which is preliminary data.</text>
</comment>
<name>A0AAV7NRP2_PLEWA</name>
<feature type="region of interest" description="Disordered" evidence="1">
    <location>
        <begin position="106"/>
        <end position="130"/>
    </location>
</feature>